<dbReference type="GO" id="GO:0051213">
    <property type="term" value="F:dioxygenase activity"/>
    <property type="evidence" value="ECO:0007669"/>
    <property type="project" value="UniProtKB-KW"/>
</dbReference>
<evidence type="ECO:0000256" key="5">
    <source>
        <dbReference type="ARBA" id="ARBA00023004"/>
    </source>
</evidence>
<dbReference type="EMBL" id="BMLK01000036">
    <property type="protein sequence ID" value="GGN61260.1"/>
    <property type="molecule type" value="Genomic_DNA"/>
</dbReference>
<gene>
    <name evidence="7" type="ORF">GCM10011349_43690</name>
</gene>
<evidence type="ECO:0000256" key="1">
    <source>
        <dbReference type="ARBA" id="ARBA00005896"/>
    </source>
</evidence>
<dbReference type="PANTHER" id="PTHR43779:SF3">
    <property type="entry name" value="(3R)-3-[(CARBOXYMETHYL)AMINO]FATTY ACID OXYGENASE_DECARBOXYLASE"/>
    <property type="match status" value="1"/>
</dbReference>
<accession>A0ABQ2K1J0</accession>
<name>A0ABQ2K1J0_9SPHN</name>
<dbReference type="PANTHER" id="PTHR43779">
    <property type="entry name" value="DIOXYGENASE RV0097-RELATED"/>
    <property type="match status" value="1"/>
</dbReference>
<organism evidence="7 8">
    <name type="scientific">Novosphingobium indicum</name>
    <dbReference type="NCBI Taxonomy" id="462949"/>
    <lineage>
        <taxon>Bacteria</taxon>
        <taxon>Pseudomonadati</taxon>
        <taxon>Pseudomonadota</taxon>
        <taxon>Alphaproteobacteria</taxon>
        <taxon>Sphingomonadales</taxon>
        <taxon>Sphingomonadaceae</taxon>
        <taxon>Novosphingobium</taxon>
    </lineage>
</organism>
<evidence type="ECO:0000259" key="6">
    <source>
        <dbReference type="Pfam" id="PF02668"/>
    </source>
</evidence>
<dbReference type="InterPro" id="IPR042098">
    <property type="entry name" value="TauD-like_sf"/>
</dbReference>
<comment type="caution">
    <text evidence="7">The sequence shown here is derived from an EMBL/GenBank/DDBJ whole genome shotgun (WGS) entry which is preliminary data.</text>
</comment>
<proteinExistence type="inferred from homology"/>
<dbReference type="RefSeq" id="WP_188823332.1">
    <property type="nucleotide sequence ID" value="NZ_BMLK01000036.1"/>
</dbReference>
<keyword evidence="3 7" id="KW-0223">Dioxygenase</keyword>
<evidence type="ECO:0000256" key="3">
    <source>
        <dbReference type="ARBA" id="ARBA00022964"/>
    </source>
</evidence>
<dbReference type="InterPro" id="IPR003819">
    <property type="entry name" value="TauD/TfdA-like"/>
</dbReference>
<keyword evidence="4" id="KW-0560">Oxidoreductase</keyword>
<keyword evidence="2" id="KW-0479">Metal-binding</keyword>
<reference evidence="8" key="1">
    <citation type="journal article" date="2019" name="Int. J. Syst. Evol. Microbiol.">
        <title>The Global Catalogue of Microorganisms (GCM) 10K type strain sequencing project: providing services to taxonomists for standard genome sequencing and annotation.</title>
        <authorList>
            <consortium name="The Broad Institute Genomics Platform"/>
            <consortium name="The Broad Institute Genome Sequencing Center for Infectious Disease"/>
            <person name="Wu L."/>
            <person name="Ma J."/>
        </authorList>
    </citation>
    <scope>NUCLEOTIDE SEQUENCE [LARGE SCALE GENOMIC DNA]</scope>
    <source>
        <strain evidence="8">CGMCC 1.6784</strain>
    </source>
</reference>
<evidence type="ECO:0000256" key="4">
    <source>
        <dbReference type="ARBA" id="ARBA00023002"/>
    </source>
</evidence>
<evidence type="ECO:0000313" key="8">
    <source>
        <dbReference type="Proteomes" id="UP000605099"/>
    </source>
</evidence>
<evidence type="ECO:0000256" key="2">
    <source>
        <dbReference type="ARBA" id="ARBA00022723"/>
    </source>
</evidence>
<dbReference type="InterPro" id="IPR051178">
    <property type="entry name" value="TfdA_dioxygenase"/>
</dbReference>
<feature type="domain" description="TauD/TfdA-like" evidence="6">
    <location>
        <begin position="4"/>
        <end position="263"/>
    </location>
</feature>
<comment type="similarity">
    <text evidence="1">Belongs to the TfdA dioxygenase family.</text>
</comment>
<dbReference type="Gene3D" id="3.60.130.10">
    <property type="entry name" value="Clavaminate synthase-like"/>
    <property type="match status" value="1"/>
</dbReference>
<sequence length="274" mass="30448">MKVEHAKPKVGSIVSIDRGDFLSGRHAGEIQRLLVERSALVFPGMHLTDEEQLQFARTIGEVHLVGGDKELQNISMDPEINPVADYTRGAFYWHIDGANDPVPAKATMLSARVLPAANEGGGTSVANTYAAYADLPAARKQALEGICVRHALEASQRYINPAPALAELKRWQSYPVQTHPLVWHHRHGQASLLLGNTCHYVEDMDIAEGNLLLCELMEWSTQGQYVFTHDWREGDFLIFDNTGTMHRAEPYPLDSKRLMRRTTLVGEEPVTAAA</sequence>
<keyword evidence="8" id="KW-1185">Reference proteome</keyword>
<evidence type="ECO:0000313" key="7">
    <source>
        <dbReference type="EMBL" id="GGN61260.1"/>
    </source>
</evidence>
<dbReference type="SUPFAM" id="SSF51197">
    <property type="entry name" value="Clavaminate synthase-like"/>
    <property type="match status" value="1"/>
</dbReference>
<dbReference type="Proteomes" id="UP000605099">
    <property type="component" value="Unassembled WGS sequence"/>
</dbReference>
<keyword evidence="5" id="KW-0408">Iron</keyword>
<dbReference type="Pfam" id="PF02668">
    <property type="entry name" value="TauD"/>
    <property type="match status" value="1"/>
</dbReference>
<protein>
    <submittedName>
        <fullName evidence="7">Taurine catabolism dioxygenase</fullName>
    </submittedName>
</protein>